<dbReference type="Proteomes" id="UP001596175">
    <property type="component" value="Unassembled WGS sequence"/>
</dbReference>
<sequence>MMLVPCPWCGPRNATEFRYGGAAGARPDPVSATPQRWREYLYTQANPLGWSREGWYHRAGCRRYIEIERHTGTNEVRPVDTTTEGGR</sequence>
<dbReference type="Gene3D" id="3.30.2270.10">
    <property type="entry name" value="Folate-binding superfamily"/>
    <property type="match status" value="1"/>
</dbReference>
<accession>A0ABV9ZBM1</accession>
<dbReference type="RefSeq" id="WP_378020592.1">
    <property type="nucleotide sequence ID" value="NZ_JBHSKG010000003.1"/>
</dbReference>
<keyword evidence="2" id="KW-1185">Reference proteome</keyword>
<organism evidence="1 2">
    <name type="scientific">Actinomycetospora rhizophila</name>
    <dbReference type="NCBI Taxonomy" id="1416876"/>
    <lineage>
        <taxon>Bacteria</taxon>
        <taxon>Bacillati</taxon>
        <taxon>Actinomycetota</taxon>
        <taxon>Actinomycetes</taxon>
        <taxon>Pseudonocardiales</taxon>
        <taxon>Pseudonocardiaceae</taxon>
        <taxon>Actinomycetospora</taxon>
    </lineage>
</organism>
<evidence type="ECO:0000313" key="2">
    <source>
        <dbReference type="Proteomes" id="UP001596175"/>
    </source>
</evidence>
<evidence type="ECO:0000313" key="1">
    <source>
        <dbReference type="EMBL" id="MFC5138387.1"/>
    </source>
</evidence>
<protein>
    <submittedName>
        <fullName evidence="1">Sarcosine oxidase subunit delta</fullName>
    </submittedName>
</protein>
<gene>
    <name evidence="1" type="ORF">ACFPK1_09115</name>
</gene>
<comment type="caution">
    <text evidence="1">The sequence shown here is derived from an EMBL/GenBank/DDBJ whole genome shotgun (WGS) entry which is preliminary data.</text>
</comment>
<dbReference type="InterPro" id="IPR006279">
    <property type="entry name" value="SoxD"/>
</dbReference>
<dbReference type="EMBL" id="JBHSKG010000003">
    <property type="protein sequence ID" value="MFC5138387.1"/>
    <property type="molecule type" value="Genomic_DNA"/>
</dbReference>
<dbReference type="InterPro" id="IPR038561">
    <property type="entry name" value="SoxD_sf"/>
</dbReference>
<reference evidence="2" key="1">
    <citation type="journal article" date="2019" name="Int. J. Syst. Evol. Microbiol.">
        <title>The Global Catalogue of Microorganisms (GCM) 10K type strain sequencing project: providing services to taxonomists for standard genome sequencing and annotation.</title>
        <authorList>
            <consortium name="The Broad Institute Genomics Platform"/>
            <consortium name="The Broad Institute Genome Sequencing Center for Infectious Disease"/>
            <person name="Wu L."/>
            <person name="Ma J."/>
        </authorList>
    </citation>
    <scope>NUCLEOTIDE SEQUENCE [LARGE SCALE GENOMIC DNA]</scope>
    <source>
        <strain evidence="2">XZYJ18</strain>
    </source>
</reference>
<proteinExistence type="predicted"/>
<dbReference type="Pfam" id="PF04267">
    <property type="entry name" value="SoxD"/>
    <property type="match status" value="1"/>
</dbReference>
<name>A0ABV9ZBM1_9PSEU</name>